<reference evidence="2 3" key="1">
    <citation type="journal article" date="2020" name="ISME J.">
        <title>Uncovering the hidden diversity of litter-decomposition mechanisms in mushroom-forming fungi.</title>
        <authorList>
            <person name="Floudas D."/>
            <person name="Bentzer J."/>
            <person name="Ahren D."/>
            <person name="Johansson T."/>
            <person name="Persson P."/>
            <person name="Tunlid A."/>
        </authorList>
    </citation>
    <scope>NUCLEOTIDE SEQUENCE [LARGE SCALE GENOMIC DNA]</scope>
    <source>
        <strain evidence="2 3">CBS 406.79</strain>
    </source>
</reference>
<name>A0A8H5I2D2_9AGAR</name>
<sequence>MSNLFNKIKDKVSSSDHNSNDGGDEQRFSIQPHPAKSNDPADLQNSAPGTGLGLNNNEQMGPFHARDPHVPSDPQVMEALGKEEIKGRDELRARQEELNRRT</sequence>
<feature type="region of interest" description="Disordered" evidence="1">
    <location>
        <begin position="1"/>
        <end position="102"/>
    </location>
</feature>
<gene>
    <name evidence="2" type="ORF">D9757_000280</name>
</gene>
<dbReference type="AlphaFoldDB" id="A0A8H5I2D2"/>
<accession>A0A8H5I2D2</accession>
<protein>
    <submittedName>
        <fullName evidence="2">Uncharacterized protein</fullName>
    </submittedName>
</protein>
<feature type="compositionally biased region" description="Polar residues" evidence="1">
    <location>
        <begin position="43"/>
        <end position="59"/>
    </location>
</feature>
<evidence type="ECO:0000313" key="2">
    <source>
        <dbReference type="EMBL" id="KAF5393882.1"/>
    </source>
</evidence>
<proteinExistence type="predicted"/>
<dbReference type="OrthoDB" id="2532734at2759"/>
<evidence type="ECO:0000256" key="1">
    <source>
        <dbReference type="SAM" id="MobiDB-lite"/>
    </source>
</evidence>
<dbReference type="EMBL" id="JAACJN010000001">
    <property type="protein sequence ID" value="KAF5393882.1"/>
    <property type="molecule type" value="Genomic_DNA"/>
</dbReference>
<dbReference type="Proteomes" id="UP000518752">
    <property type="component" value="Unassembled WGS sequence"/>
</dbReference>
<organism evidence="2 3">
    <name type="scientific">Collybiopsis confluens</name>
    <dbReference type="NCBI Taxonomy" id="2823264"/>
    <lineage>
        <taxon>Eukaryota</taxon>
        <taxon>Fungi</taxon>
        <taxon>Dikarya</taxon>
        <taxon>Basidiomycota</taxon>
        <taxon>Agaricomycotina</taxon>
        <taxon>Agaricomycetes</taxon>
        <taxon>Agaricomycetidae</taxon>
        <taxon>Agaricales</taxon>
        <taxon>Marasmiineae</taxon>
        <taxon>Omphalotaceae</taxon>
        <taxon>Collybiopsis</taxon>
    </lineage>
</organism>
<evidence type="ECO:0000313" key="3">
    <source>
        <dbReference type="Proteomes" id="UP000518752"/>
    </source>
</evidence>
<comment type="caution">
    <text evidence="2">The sequence shown here is derived from an EMBL/GenBank/DDBJ whole genome shotgun (WGS) entry which is preliminary data.</text>
</comment>
<keyword evidence="3" id="KW-1185">Reference proteome</keyword>
<feature type="compositionally biased region" description="Basic and acidic residues" evidence="1">
    <location>
        <begin position="80"/>
        <end position="102"/>
    </location>
</feature>